<dbReference type="KEGG" id="sphl:LPB140_11455"/>
<evidence type="ECO:0000313" key="1">
    <source>
        <dbReference type="EMBL" id="APG63828.1"/>
    </source>
</evidence>
<organism evidence="1 2">
    <name type="scientific">Sphingorhabdus lutea</name>
    <dbReference type="NCBI Taxonomy" id="1913578"/>
    <lineage>
        <taxon>Bacteria</taxon>
        <taxon>Pseudomonadati</taxon>
        <taxon>Pseudomonadota</taxon>
        <taxon>Alphaproteobacteria</taxon>
        <taxon>Sphingomonadales</taxon>
        <taxon>Sphingomonadaceae</taxon>
        <taxon>Sphingorhabdus</taxon>
    </lineage>
</organism>
<proteinExistence type="predicted"/>
<protein>
    <submittedName>
        <fullName evidence="1">Uncharacterized protein</fullName>
    </submittedName>
</protein>
<accession>A0A1L3JFA8</accession>
<name>A0A1L3JFA8_9SPHN</name>
<gene>
    <name evidence="1" type="ORF">LPB140_11455</name>
</gene>
<dbReference type="EMBL" id="CP018154">
    <property type="protein sequence ID" value="APG63828.1"/>
    <property type="molecule type" value="Genomic_DNA"/>
</dbReference>
<evidence type="ECO:0000313" key="2">
    <source>
        <dbReference type="Proteomes" id="UP000242561"/>
    </source>
</evidence>
<dbReference type="NCBIfam" id="NF047636">
    <property type="entry name" value="CC_3452_fam"/>
    <property type="match status" value="1"/>
</dbReference>
<keyword evidence="2" id="KW-1185">Reference proteome</keyword>
<dbReference type="InterPro" id="IPR058067">
    <property type="entry name" value="CC_3452-like"/>
</dbReference>
<sequence length="92" mass="9732">MLIFAVPQAQAKTSTVYYSAELAAPATNDKNIVRSVIFYCEGTSCQAAMSSSSAKNVCVSLAREVGELTQFKAGKRNFDAKALAACNESAKS</sequence>
<dbReference type="Pfam" id="PF26624">
    <property type="entry name" value="DUF8200"/>
    <property type="match status" value="1"/>
</dbReference>
<dbReference type="AlphaFoldDB" id="A0A1L3JFA8"/>
<reference evidence="1 2" key="1">
    <citation type="submission" date="2016-11" db="EMBL/GenBank/DDBJ databases">
        <title>Sphingorhabdus sp. LPB0140, isolated from marine environment.</title>
        <authorList>
            <person name="Kim E."/>
            <person name="Yi H."/>
        </authorList>
    </citation>
    <scope>NUCLEOTIDE SEQUENCE [LARGE SCALE GENOMIC DNA]</scope>
    <source>
        <strain evidence="1 2">LPB0140</strain>
    </source>
</reference>
<dbReference type="InterPro" id="IPR058513">
    <property type="entry name" value="DUF8200"/>
</dbReference>
<dbReference type="Proteomes" id="UP000242561">
    <property type="component" value="Chromosome"/>
</dbReference>